<dbReference type="RefSeq" id="WP_089915398.1">
    <property type="nucleotide sequence ID" value="NZ_FOFV01000004.1"/>
</dbReference>
<dbReference type="STRING" id="65499.SAMN04488000_104433"/>
<evidence type="ECO:0000259" key="1">
    <source>
        <dbReference type="Pfam" id="PF13847"/>
    </source>
</evidence>
<dbReference type="OrthoDB" id="3636702at2"/>
<dbReference type="Pfam" id="PF13847">
    <property type="entry name" value="Methyltransf_31"/>
    <property type="match status" value="1"/>
</dbReference>
<accession>A0A1H9J2K7</accession>
<dbReference type="Proteomes" id="UP000199503">
    <property type="component" value="Unassembled WGS sequence"/>
</dbReference>
<name>A0A1H9J2K7_9PSEU</name>
<dbReference type="CDD" id="cd02440">
    <property type="entry name" value="AdoMet_MTases"/>
    <property type="match status" value="1"/>
</dbReference>
<keyword evidence="2" id="KW-0489">Methyltransferase</keyword>
<dbReference type="PANTHER" id="PTHR43861">
    <property type="entry name" value="TRANS-ACONITATE 2-METHYLTRANSFERASE-RELATED"/>
    <property type="match status" value="1"/>
</dbReference>
<reference evidence="3" key="1">
    <citation type="submission" date="2016-10" db="EMBL/GenBank/DDBJ databases">
        <authorList>
            <person name="Varghese N."/>
            <person name="Submissions S."/>
        </authorList>
    </citation>
    <scope>NUCLEOTIDE SEQUENCE [LARGE SCALE GENOMIC DNA]</scope>
    <source>
        <strain evidence="3">DSM 44437</strain>
    </source>
</reference>
<protein>
    <submittedName>
        <fullName evidence="2">Methyltransferase domain-containing protein</fullName>
    </submittedName>
</protein>
<dbReference type="InterPro" id="IPR029063">
    <property type="entry name" value="SAM-dependent_MTases_sf"/>
</dbReference>
<keyword evidence="3" id="KW-1185">Reference proteome</keyword>
<dbReference type="Gene3D" id="3.40.50.150">
    <property type="entry name" value="Vaccinia Virus protein VP39"/>
    <property type="match status" value="1"/>
</dbReference>
<dbReference type="AlphaFoldDB" id="A0A1H9J2K7"/>
<gene>
    <name evidence="2" type="ORF">SAMN04488000_104433</name>
</gene>
<dbReference type="GO" id="GO:0032259">
    <property type="term" value="P:methylation"/>
    <property type="evidence" value="ECO:0007669"/>
    <property type="project" value="UniProtKB-KW"/>
</dbReference>
<evidence type="ECO:0000313" key="2">
    <source>
        <dbReference type="EMBL" id="SEQ81016.1"/>
    </source>
</evidence>
<dbReference type="InterPro" id="IPR025714">
    <property type="entry name" value="Methyltranfer_dom"/>
</dbReference>
<dbReference type="EMBL" id="FOFV01000004">
    <property type="protein sequence ID" value="SEQ81016.1"/>
    <property type="molecule type" value="Genomic_DNA"/>
</dbReference>
<organism evidence="2 3">
    <name type="scientific">Lentzea albida</name>
    <dbReference type="NCBI Taxonomy" id="65499"/>
    <lineage>
        <taxon>Bacteria</taxon>
        <taxon>Bacillati</taxon>
        <taxon>Actinomycetota</taxon>
        <taxon>Actinomycetes</taxon>
        <taxon>Pseudonocardiales</taxon>
        <taxon>Pseudonocardiaceae</taxon>
        <taxon>Lentzea</taxon>
    </lineage>
</organism>
<keyword evidence="2" id="KW-0808">Transferase</keyword>
<feature type="domain" description="Methyltransferase" evidence="1">
    <location>
        <begin position="37"/>
        <end position="185"/>
    </location>
</feature>
<sequence length="256" mass="27726">MPNALGVPSPDKVAYMADAADLGRDYKHHLLVSLDLKPGDTVLDVGCGPGTDLPVMADAVTPSGRVIGVDVDPAMVAAARSFSHFYPQIDIRRGDAHALPVDPGTAGRARMDRALQHVENPAGVLAELHKALEPGGLLRIAEPDWDALLVDGDLEMNRAFNRFVCSTMVRNATIGRELPRLAREAGFEVEGVRAVTTVLRDFVRADYTLALTRNTERAVRAGAIERADGERWLAELREGDFLASLTIFLLSARKPL</sequence>
<proteinExistence type="predicted"/>
<dbReference type="GO" id="GO:0008168">
    <property type="term" value="F:methyltransferase activity"/>
    <property type="evidence" value="ECO:0007669"/>
    <property type="project" value="UniProtKB-KW"/>
</dbReference>
<dbReference type="SUPFAM" id="SSF53335">
    <property type="entry name" value="S-adenosyl-L-methionine-dependent methyltransferases"/>
    <property type="match status" value="1"/>
</dbReference>
<evidence type="ECO:0000313" key="3">
    <source>
        <dbReference type="Proteomes" id="UP000199503"/>
    </source>
</evidence>